<reference evidence="1 2" key="1">
    <citation type="submission" date="2019-04" db="EMBL/GenBank/DDBJ databases">
        <title>An improved genome assembly and genetic linkage map for asparagus bean, Vigna unguiculata ssp. sesquipedialis.</title>
        <authorList>
            <person name="Xia Q."/>
            <person name="Zhang R."/>
            <person name="Dong Y."/>
        </authorList>
    </citation>
    <scope>NUCLEOTIDE SEQUENCE [LARGE SCALE GENOMIC DNA]</scope>
    <source>
        <tissue evidence="1">Leaf</tissue>
    </source>
</reference>
<accession>A0A4D6NEJ6</accession>
<dbReference type="EMBL" id="CP039354">
    <property type="protein sequence ID" value="QCE12303.1"/>
    <property type="molecule type" value="Genomic_DNA"/>
</dbReference>
<dbReference type="OrthoDB" id="672903at2759"/>
<evidence type="ECO:0000313" key="2">
    <source>
        <dbReference type="Proteomes" id="UP000501690"/>
    </source>
</evidence>
<dbReference type="Gramene" id="Vigun05g067500.1.v1.2">
    <property type="protein sequence ID" value="Vigun05g067500.1.v1.2"/>
    <property type="gene ID" value="Vigun05g067500.v1.2"/>
</dbReference>
<organism evidence="1 2">
    <name type="scientific">Vigna unguiculata</name>
    <name type="common">Cowpea</name>
    <dbReference type="NCBI Taxonomy" id="3917"/>
    <lineage>
        <taxon>Eukaryota</taxon>
        <taxon>Viridiplantae</taxon>
        <taxon>Streptophyta</taxon>
        <taxon>Embryophyta</taxon>
        <taxon>Tracheophyta</taxon>
        <taxon>Spermatophyta</taxon>
        <taxon>Magnoliopsida</taxon>
        <taxon>eudicotyledons</taxon>
        <taxon>Gunneridae</taxon>
        <taxon>Pentapetalae</taxon>
        <taxon>rosids</taxon>
        <taxon>fabids</taxon>
        <taxon>Fabales</taxon>
        <taxon>Fabaceae</taxon>
        <taxon>Papilionoideae</taxon>
        <taxon>50 kb inversion clade</taxon>
        <taxon>NPAAA clade</taxon>
        <taxon>indigoferoid/millettioid clade</taxon>
        <taxon>Phaseoleae</taxon>
        <taxon>Vigna</taxon>
    </lineage>
</organism>
<proteinExistence type="predicted"/>
<sequence>MEEVNSTAAPPLSPATEIRPLHPAARKAFLGLCTAVRDLRPHLLQVMQEEDFRNCEASRKMQKQAELVSTGYKQLAKDLTCRVGGSPSGLNFITYLSKKPVYYGISKQEVLSRKVPKKRVPKNIF</sequence>
<dbReference type="AlphaFoldDB" id="A0A4D6NEJ6"/>
<name>A0A4D6NEJ6_VIGUN</name>
<protein>
    <submittedName>
        <fullName evidence="1">Uncharacterized protein</fullName>
    </submittedName>
</protein>
<evidence type="ECO:0000313" key="1">
    <source>
        <dbReference type="EMBL" id="QCE12303.1"/>
    </source>
</evidence>
<dbReference type="PANTHER" id="PTHR35459:SF2">
    <property type="entry name" value="T1N6.14 PROTEIN"/>
    <property type="match status" value="1"/>
</dbReference>
<dbReference type="PANTHER" id="PTHR35459">
    <property type="entry name" value="T1N6.14 PROTEIN"/>
    <property type="match status" value="1"/>
</dbReference>
<gene>
    <name evidence="1" type="ORF">DEO72_LG10g3545</name>
</gene>
<keyword evidence="2" id="KW-1185">Reference proteome</keyword>
<dbReference type="Proteomes" id="UP000501690">
    <property type="component" value="Linkage Group LG10"/>
</dbReference>